<gene>
    <name evidence="2" type="ORF">HMPREF1090_01442</name>
</gene>
<dbReference type="Proteomes" id="UP000013085">
    <property type="component" value="Unassembled WGS sequence"/>
</dbReference>
<evidence type="ECO:0000259" key="1">
    <source>
        <dbReference type="Pfam" id="PF18843"/>
    </source>
</evidence>
<feature type="domain" description="Large polyvalent protein associated" evidence="1">
    <location>
        <begin position="8"/>
        <end position="100"/>
    </location>
</feature>
<evidence type="ECO:0000313" key="3">
    <source>
        <dbReference type="Proteomes" id="UP000013085"/>
    </source>
</evidence>
<evidence type="ECO:0000313" key="2">
    <source>
        <dbReference type="EMBL" id="ENZ17892.1"/>
    </source>
</evidence>
<dbReference type="PATRIC" id="fig|999408.3.peg.1557"/>
<dbReference type="AlphaFoldDB" id="A0A0E2HRZ6"/>
<dbReference type="EMBL" id="AGYR01000012">
    <property type="protein sequence ID" value="ENZ17892.1"/>
    <property type="molecule type" value="Genomic_DNA"/>
</dbReference>
<protein>
    <recommendedName>
        <fullName evidence="1">Large polyvalent protein associated domain-containing protein</fullName>
    </recommendedName>
</protein>
<comment type="caution">
    <text evidence="2">The sequence shown here is derived from an EMBL/GenBank/DDBJ whole genome shotgun (WGS) entry which is preliminary data.</text>
</comment>
<dbReference type="RefSeq" id="WP_002595339.1">
    <property type="nucleotide sequence ID" value="NZ_KB851009.1"/>
</dbReference>
<proteinExistence type="predicted"/>
<accession>A0A0E2HRZ6</accession>
<dbReference type="InterPro" id="IPR040809">
    <property type="entry name" value="LPD28"/>
</dbReference>
<dbReference type="Pfam" id="PF18843">
    <property type="entry name" value="LPD28"/>
    <property type="match status" value="1"/>
</dbReference>
<dbReference type="HOGENOM" id="CLU_165343_0_0_9"/>
<name>A0A0E2HRZ6_9FIRM</name>
<reference evidence="2 3" key="1">
    <citation type="submission" date="2013-01" db="EMBL/GenBank/DDBJ databases">
        <title>The Genome Sequence of Clostridium clostridioforme 90A8.</title>
        <authorList>
            <consortium name="The Broad Institute Genome Sequencing Platform"/>
            <person name="Earl A."/>
            <person name="Ward D."/>
            <person name="Feldgarden M."/>
            <person name="Gevers D."/>
            <person name="Courvalin P."/>
            <person name="Lambert T."/>
            <person name="Walker B."/>
            <person name="Young S.K."/>
            <person name="Zeng Q."/>
            <person name="Gargeya S."/>
            <person name="Fitzgerald M."/>
            <person name="Haas B."/>
            <person name="Abouelleil A."/>
            <person name="Alvarado L."/>
            <person name="Arachchi H.M."/>
            <person name="Berlin A.M."/>
            <person name="Chapman S.B."/>
            <person name="Dewar J."/>
            <person name="Goldberg J."/>
            <person name="Griggs A."/>
            <person name="Gujja S."/>
            <person name="Hansen M."/>
            <person name="Howarth C."/>
            <person name="Imamovic A."/>
            <person name="Larimer J."/>
            <person name="McCowan C."/>
            <person name="Murphy C."/>
            <person name="Neiman D."/>
            <person name="Pearson M."/>
            <person name="Priest M."/>
            <person name="Roberts A."/>
            <person name="Saif S."/>
            <person name="Shea T."/>
            <person name="Sisk P."/>
            <person name="Sykes S."/>
            <person name="Wortman J."/>
            <person name="Nusbaum C."/>
            <person name="Birren B."/>
        </authorList>
    </citation>
    <scope>NUCLEOTIDE SEQUENCE [LARGE SCALE GENOMIC DNA]</scope>
    <source>
        <strain evidence="2 3">90A8</strain>
    </source>
</reference>
<sequence>MAVFDATKEGYMLAEIDGKPVLFTNMRLDRDTVPEGLFCYDVRDSDDLDGSFAEIKRSVMVNHWGTILCREPFPLDEHGGYYPDDWGFIDQDMSLTEFQQAAPEQLAAVMKKEPSYSGMEMK</sequence>
<organism evidence="2 3">
    <name type="scientific">[Clostridium] clostridioforme 90A8</name>
    <dbReference type="NCBI Taxonomy" id="999408"/>
    <lineage>
        <taxon>Bacteria</taxon>
        <taxon>Bacillati</taxon>
        <taxon>Bacillota</taxon>
        <taxon>Clostridia</taxon>
        <taxon>Lachnospirales</taxon>
        <taxon>Lachnospiraceae</taxon>
        <taxon>Enterocloster</taxon>
    </lineage>
</organism>